<feature type="domain" description="K Homology" evidence="5">
    <location>
        <begin position="546"/>
        <end position="621"/>
    </location>
</feature>
<evidence type="ECO:0000259" key="5">
    <source>
        <dbReference type="SMART" id="SM00322"/>
    </source>
</evidence>
<reference evidence="6" key="2">
    <citation type="journal article" date="2022" name="Microbiol. Resour. Announc.">
        <title>Whole-Genome Sequence of Entomortierella parvispora E1425, a Mucoromycotan Fungus Associated with Burkholderiaceae-Related Endosymbiotic Bacteria.</title>
        <authorList>
            <person name="Herlambang A."/>
            <person name="Guo Y."/>
            <person name="Takashima Y."/>
            <person name="Narisawa K."/>
            <person name="Ohta H."/>
            <person name="Nishizawa T."/>
        </authorList>
    </citation>
    <scope>NUCLEOTIDE SEQUENCE</scope>
    <source>
        <strain evidence="6">E1425</strain>
    </source>
</reference>
<evidence type="ECO:0000256" key="2">
    <source>
        <dbReference type="ARBA" id="ARBA00022884"/>
    </source>
</evidence>
<feature type="region of interest" description="Disordered" evidence="4">
    <location>
        <begin position="1"/>
        <end position="33"/>
    </location>
</feature>
<dbReference type="EMBL" id="BQFW01000001">
    <property type="protein sequence ID" value="GJJ67689.1"/>
    <property type="molecule type" value="Genomic_DNA"/>
</dbReference>
<keyword evidence="1" id="KW-0677">Repeat</keyword>
<name>A0A9P3LQN8_9FUNG</name>
<dbReference type="PANTHER" id="PTHR10288">
    <property type="entry name" value="KH DOMAIN CONTAINING RNA BINDING PROTEIN"/>
    <property type="match status" value="1"/>
</dbReference>
<feature type="domain" description="K Homology" evidence="5">
    <location>
        <begin position="962"/>
        <end position="1036"/>
    </location>
</feature>
<dbReference type="GO" id="GO:0003723">
    <property type="term" value="F:RNA binding"/>
    <property type="evidence" value="ECO:0007669"/>
    <property type="project" value="UniProtKB-UniRule"/>
</dbReference>
<feature type="domain" description="K Homology" evidence="5">
    <location>
        <begin position="1040"/>
        <end position="1125"/>
    </location>
</feature>
<dbReference type="Pfam" id="PF00013">
    <property type="entry name" value="KH_1"/>
    <property type="match status" value="10"/>
</dbReference>
<evidence type="ECO:0000313" key="7">
    <source>
        <dbReference type="Proteomes" id="UP000827284"/>
    </source>
</evidence>
<feature type="compositionally biased region" description="Low complexity" evidence="4">
    <location>
        <begin position="89"/>
        <end position="106"/>
    </location>
</feature>
<feature type="domain" description="K Homology" evidence="5">
    <location>
        <begin position="1238"/>
        <end position="1303"/>
    </location>
</feature>
<protein>
    <recommendedName>
        <fullName evidence="5">K Homology domain-containing protein</fullName>
    </recommendedName>
</protein>
<dbReference type="CDD" id="cd22408">
    <property type="entry name" value="KH-I_Vigilin_rpt4"/>
    <property type="match status" value="1"/>
</dbReference>
<keyword evidence="7" id="KW-1185">Reference proteome</keyword>
<evidence type="ECO:0000256" key="4">
    <source>
        <dbReference type="SAM" id="MobiDB-lite"/>
    </source>
</evidence>
<reference evidence="6" key="1">
    <citation type="submission" date="2021-11" db="EMBL/GenBank/DDBJ databases">
        <authorList>
            <person name="Herlambang A."/>
            <person name="Guo Y."/>
            <person name="Takashima Y."/>
            <person name="Nishizawa T."/>
        </authorList>
    </citation>
    <scope>NUCLEOTIDE SEQUENCE</scope>
    <source>
        <strain evidence="6">E1425</strain>
    </source>
</reference>
<feature type="domain" description="K Homology" evidence="5">
    <location>
        <begin position="145"/>
        <end position="215"/>
    </location>
</feature>
<feature type="domain" description="K Homology" evidence="5">
    <location>
        <begin position="304"/>
        <end position="384"/>
    </location>
</feature>
<feature type="region of interest" description="Disordered" evidence="4">
    <location>
        <begin position="89"/>
        <end position="108"/>
    </location>
</feature>
<feature type="domain" description="K Homology" evidence="5">
    <location>
        <begin position="389"/>
        <end position="457"/>
    </location>
</feature>
<dbReference type="Pfam" id="PF24668">
    <property type="entry name" value="KH_Vigilin"/>
    <property type="match status" value="1"/>
</dbReference>
<feature type="domain" description="K Homology" evidence="5">
    <location>
        <begin position="805"/>
        <end position="881"/>
    </location>
</feature>
<dbReference type="PROSITE" id="PS50084">
    <property type="entry name" value="KH_TYPE_1"/>
    <property type="match status" value="11"/>
</dbReference>
<feature type="compositionally biased region" description="Low complexity" evidence="4">
    <location>
        <begin position="1"/>
        <end position="24"/>
    </location>
</feature>
<evidence type="ECO:0000313" key="6">
    <source>
        <dbReference type="EMBL" id="GJJ67689.1"/>
    </source>
</evidence>
<dbReference type="OrthoDB" id="10027144at2759"/>
<comment type="caution">
    <text evidence="6">The sequence shown here is derived from an EMBL/GenBank/DDBJ whole genome shotgun (WGS) entry which is preliminary data.</text>
</comment>
<evidence type="ECO:0000256" key="1">
    <source>
        <dbReference type="ARBA" id="ARBA00022737"/>
    </source>
</evidence>
<accession>A0A9P3LQN8</accession>
<dbReference type="InterPro" id="IPR004088">
    <property type="entry name" value="KH_dom_type_1"/>
</dbReference>
<dbReference type="InterPro" id="IPR004087">
    <property type="entry name" value="KH_dom"/>
</dbReference>
<dbReference type="Gene3D" id="3.30.1370.10">
    <property type="entry name" value="K Homology domain, type 1"/>
    <property type="match status" value="11"/>
</dbReference>
<feature type="domain" description="K Homology" evidence="5">
    <location>
        <begin position="721"/>
        <end position="801"/>
    </location>
</feature>
<dbReference type="Pfam" id="PF22952">
    <property type="entry name" value="KH_11"/>
    <property type="match status" value="1"/>
</dbReference>
<feature type="domain" description="K Homology" evidence="5">
    <location>
        <begin position="216"/>
        <end position="303"/>
    </location>
</feature>
<dbReference type="SUPFAM" id="SSF54791">
    <property type="entry name" value="Eukaryotic type KH-domain (KH-domain type I)"/>
    <property type="match status" value="10"/>
</dbReference>
<dbReference type="InterPro" id="IPR036612">
    <property type="entry name" value="KH_dom_type_1_sf"/>
</dbReference>
<dbReference type="SMART" id="SM00322">
    <property type="entry name" value="KH"/>
    <property type="match status" value="12"/>
</dbReference>
<dbReference type="InterPro" id="IPR057778">
    <property type="entry name" value="KH_Vigilin_N"/>
</dbReference>
<dbReference type="Proteomes" id="UP000827284">
    <property type="component" value="Unassembled WGS sequence"/>
</dbReference>
<dbReference type="InterPro" id="IPR054548">
    <property type="entry name" value="SCP160-like_KH"/>
</dbReference>
<dbReference type="CDD" id="cd00105">
    <property type="entry name" value="KH-I"/>
    <property type="match status" value="1"/>
</dbReference>
<proteinExistence type="predicted"/>
<feature type="domain" description="K Homology" evidence="5">
    <location>
        <begin position="629"/>
        <end position="712"/>
    </location>
</feature>
<keyword evidence="2 3" id="KW-0694">RNA-binding</keyword>
<sequence length="1309" mass="141559">MLAHTMHSSNSIHSSTEGTSSSSSAAAEMQMLHQARSESAAAIAASAVASEVLNQTEDEPVEPVSVKQATPRKVQSLDLDSISMFPSLGSSSAAPARPAATWGAGPSSRVKSAAGKLGAVGDQRRTPAAAAAAAAASAPKVSSSGNIQDRMQIPSAQISGFGKSSVGDIAKAVMTSSGARIESTTSMTSGTTTFLISGKPDAVAKARRDLRSSFAKKEKIQYSVPSSARPHLLGSKGRTLIGIQTKTGVQITVPRRDQQETTFSTVTASEDDLDAEEEMVDIDIEGDEESIRAAKEEIDSIVSKACRISYRLTTVPATYYPFIAGARNVHIQAIQQETHTRINMPFVTSQEEDEDEDAKDTAIVIQGDRKNIRRAIEAIENSYHEIERTTRTMTINIPKRQHRFLVGTKGVHINEIHAATGCTIEIPPVDSTSDAIVVRGPESELIPALTLIMEKANSSQVEVVDVTTLHKPVAGHSKADHARHVTKYLSTRNRLRKIEQEHDDVQISAARAEGQTTGTIEIVAKSKSEAEAARAKVLEAAKALSPALFDVVHIEPLLHRHIVGRKGQNINRLRETHGVEVIVPDSNSDSTEVVLVYENQADLTDVSKVRAALETVKQELDKLAHDATDFATKVLSVPARLHKDIIGPKGSTLNSIMGLEPVTSVRLGLGRASADVAGKKVAGPALTEDSIVIKGPKEEVERVAKEILAVAEDAKHQQIMKSYTVNFEIPATASPHVIGKGGVHINKLTEEFQVKFDLSDRAAPGDDKTKKKSGAEMMDVTIQGVKKNVEAAKATILKKVEQLADSTEAKLNIPKDYHRALIGDSGEYVRRLEEKYGVRIQFPKASDFEDEDDKSKLDVVMVSGGKKGVQGAKEELLELMEYEKENNNKLEMTVERKMLPHIVGRSGSKIDEIKEATNTRIIIPRAGEADDNSEVRLVIKGPRAGLKQAEKAILEIIEAQKSQVEELVEINNKHHKVLIGQGGSTLREIIAKAGGPAEMSAQAGLVKFQSSNNAVLLKGDRVVVEKLKAEMLAMVAEQDSWTTVSVYIPSAQHRQVIGPQFSNVKEIENRHNVRIQFPNNKNNAAKKEAETAAADGTPNPNDRVTIKGLKENCEKAKADLEAKIRSSASRSFSIPMRYRQAIFGDRIGWKIRNEFNVAVQLPKGGAAAGGKRIDVEEDNVTHGITDGLSWELYDNSAPATVGEVAEEALYTVQLQGTETACDAVEKHLTDLLEKAKSSTHVLKIRVPTTYHGLIIGSGGNNIKNIEAESNTSTKINRGEELITISGPKEGVEKAKAAIVRIVNNSDKRV</sequence>
<organism evidence="6 7">
    <name type="scientific">Entomortierella parvispora</name>
    <dbReference type="NCBI Taxonomy" id="205924"/>
    <lineage>
        <taxon>Eukaryota</taxon>
        <taxon>Fungi</taxon>
        <taxon>Fungi incertae sedis</taxon>
        <taxon>Mucoromycota</taxon>
        <taxon>Mortierellomycotina</taxon>
        <taxon>Mortierellomycetes</taxon>
        <taxon>Mortierellales</taxon>
        <taxon>Mortierellaceae</taxon>
        <taxon>Entomortierella</taxon>
    </lineage>
</organism>
<evidence type="ECO:0000256" key="3">
    <source>
        <dbReference type="PROSITE-ProRule" id="PRU00117"/>
    </source>
</evidence>
<gene>
    <name evidence="6" type="ORF">EMPS_00035</name>
</gene>
<feature type="domain" description="K Homology" evidence="5">
    <location>
        <begin position="886"/>
        <end position="958"/>
    </location>
</feature>